<name>A0A9Q3DT18_9BASI</name>
<sequence>MPIQPSSSTSSKSNHSHSIQSSSSSSSLDLKDLSKLSSSHHHQLHSISHPIKPIESKPWIKLIDQDSSFEPPPQKFHPLKSPFKSNITIPIQSNSKYNQITPNFPPQINQNSFSSTNTHFNDQDAANQLLAQVNLNDALEFVQNSSFNSTKFSLPSSPKKTQTSYPSTSSTSPNSKLSSKPSVSSPPKSEILSQTLSASDSNQSSNLNPNSNNNSSNDLPINHQSFNLHPEDPSPSTHHQRLKTISMSLLRSVSRKRQVSDTHQSTNLSSIPPTFQSLPLPFQSLINDPQHPIQDHPINRPFFIVDVRSIAIASEKYNANPSQIRRVEECKRFFSLRYEPIFSALAEGKSPPSLIKVAEWRRKIQLVSIIKRKHQTILLSPSNLNDPSKIDLNLKLHQAIQPDHLSLSSQLPKTYKWICLSSRKRRTIWEICPEDLEAYIRSQGSLQAQEEFSKIEHLFGKLDQLSGIHSRPSRSRLNSNKLNTRLNNQTNHILKKLSDSDLTWAPNKINLNNKLSSAQNRFRKTSSNTSTSSLHNSKPESLTHLAQLNSPCPSLSDLNPSRPSESSHQTSNIIKGKNKPSLNSPCNSESNQPTLTSKSQLNQPVKGLLLDTSTLFFPSKLPADSPKLSSLNASSLPSSADRLFSKPSPFNENRNQLLLKTSTSAKTQGSKTCQTTNRSDDSRFTESGDKSITSLSPRPSHGQRPSDLEKNSALASQKGLSDLTQILLPSPQEKLNPHLGRTTSTKGLLNFAKRSMVTELISPSSSTSHTDRQIESRPIKRTFLYKPPRDWLGWKFDKSTIKLSEKSKTYSEKVAPVSGILFSDRIHPPLSSSKLNFKGDLERFDGLKKTLPIIISDITENDVHDIKFQLEIMSSQIKISTSNVEQSQIDYTKYLGLLLKIRKNLGLEPNLKVMLSNACWRSKSPKRSSLYEESIRSSSTHTDGSVLSQSLIDEEVERADKNMDIGIRLTELMSHMEVKLEELELKRKAIRDELWKRLKERTSIIQEHEVFLASCTQRQELMRQDRELVNQIKRTVRIFQQEGKMIDNTILAIANGIFKPLIIGLVSILTKIIGIALKLFSLHLKFYKFPILGLVYTISFRIFYINFTLANVKLIPHYEKLIILNESQKVLMVFIEF</sequence>
<feature type="compositionally biased region" description="Low complexity" evidence="1">
    <location>
        <begin position="1"/>
        <end position="28"/>
    </location>
</feature>
<feature type="region of interest" description="Disordered" evidence="1">
    <location>
        <begin position="632"/>
        <end position="713"/>
    </location>
</feature>
<keyword evidence="2" id="KW-0812">Transmembrane</keyword>
<feature type="compositionally biased region" description="Low complexity" evidence="1">
    <location>
        <begin position="155"/>
        <end position="189"/>
    </location>
</feature>
<feature type="compositionally biased region" description="Polar residues" evidence="1">
    <location>
        <begin position="534"/>
        <end position="573"/>
    </location>
</feature>
<dbReference type="AlphaFoldDB" id="A0A9Q3DT18"/>
<gene>
    <name evidence="3" type="ORF">O181_046285</name>
</gene>
<feature type="region of interest" description="Disordered" evidence="1">
    <location>
        <begin position="149"/>
        <end position="241"/>
    </location>
</feature>
<evidence type="ECO:0000256" key="1">
    <source>
        <dbReference type="SAM" id="MobiDB-lite"/>
    </source>
</evidence>
<evidence type="ECO:0000313" key="4">
    <source>
        <dbReference type="Proteomes" id="UP000765509"/>
    </source>
</evidence>
<dbReference type="EMBL" id="AVOT02019175">
    <property type="protein sequence ID" value="MBW0506570.1"/>
    <property type="molecule type" value="Genomic_DNA"/>
</dbReference>
<feature type="region of interest" description="Disordered" evidence="1">
    <location>
        <begin position="1"/>
        <end position="35"/>
    </location>
</feature>
<protein>
    <submittedName>
        <fullName evidence="3">Uncharacterized protein</fullName>
    </submittedName>
</protein>
<feature type="region of interest" description="Disordered" evidence="1">
    <location>
        <begin position="253"/>
        <end position="272"/>
    </location>
</feature>
<comment type="caution">
    <text evidence="3">The sequence shown here is derived from an EMBL/GenBank/DDBJ whole genome shotgun (WGS) entry which is preliminary data.</text>
</comment>
<feature type="transmembrane region" description="Helical" evidence="2">
    <location>
        <begin position="1057"/>
        <end position="1077"/>
    </location>
</feature>
<accession>A0A9Q3DT18</accession>
<proteinExistence type="predicted"/>
<feature type="region of interest" description="Disordered" evidence="1">
    <location>
        <begin position="515"/>
        <end position="602"/>
    </location>
</feature>
<dbReference type="OrthoDB" id="2503071at2759"/>
<feature type="compositionally biased region" description="Polar residues" evidence="1">
    <location>
        <begin position="648"/>
        <end position="677"/>
    </location>
</feature>
<feature type="compositionally biased region" description="Polar residues" evidence="1">
    <location>
        <begin position="580"/>
        <end position="602"/>
    </location>
</feature>
<feature type="region of interest" description="Disordered" evidence="1">
    <location>
        <begin position="65"/>
        <end position="84"/>
    </location>
</feature>
<feature type="transmembrane region" description="Helical" evidence="2">
    <location>
        <begin position="1089"/>
        <end position="1107"/>
    </location>
</feature>
<feature type="compositionally biased region" description="Polar residues" evidence="1">
    <location>
        <begin position="261"/>
        <end position="272"/>
    </location>
</feature>
<keyword evidence="2" id="KW-0472">Membrane</keyword>
<feature type="compositionally biased region" description="Basic and acidic residues" evidence="1">
    <location>
        <begin position="678"/>
        <end position="689"/>
    </location>
</feature>
<evidence type="ECO:0000256" key="2">
    <source>
        <dbReference type="SAM" id="Phobius"/>
    </source>
</evidence>
<reference evidence="3" key="1">
    <citation type="submission" date="2021-03" db="EMBL/GenBank/DDBJ databases">
        <title>Draft genome sequence of rust myrtle Austropuccinia psidii MF-1, a brazilian biotype.</title>
        <authorList>
            <person name="Quecine M.C."/>
            <person name="Pachon D.M.R."/>
            <person name="Bonatelli M.L."/>
            <person name="Correr F.H."/>
            <person name="Franceschini L.M."/>
            <person name="Leite T.F."/>
            <person name="Margarido G.R.A."/>
            <person name="Almeida C.A."/>
            <person name="Ferrarezi J.A."/>
            <person name="Labate C.A."/>
        </authorList>
    </citation>
    <scope>NUCLEOTIDE SEQUENCE</scope>
    <source>
        <strain evidence="3">MF-1</strain>
    </source>
</reference>
<dbReference type="Proteomes" id="UP000765509">
    <property type="component" value="Unassembled WGS sequence"/>
</dbReference>
<keyword evidence="4" id="KW-1185">Reference proteome</keyword>
<feature type="compositionally biased region" description="Low complexity" evidence="1">
    <location>
        <begin position="199"/>
        <end position="220"/>
    </location>
</feature>
<evidence type="ECO:0000313" key="3">
    <source>
        <dbReference type="EMBL" id="MBW0506570.1"/>
    </source>
</evidence>
<keyword evidence="2" id="KW-1133">Transmembrane helix</keyword>
<organism evidence="3 4">
    <name type="scientific">Austropuccinia psidii MF-1</name>
    <dbReference type="NCBI Taxonomy" id="1389203"/>
    <lineage>
        <taxon>Eukaryota</taxon>
        <taxon>Fungi</taxon>
        <taxon>Dikarya</taxon>
        <taxon>Basidiomycota</taxon>
        <taxon>Pucciniomycotina</taxon>
        <taxon>Pucciniomycetes</taxon>
        <taxon>Pucciniales</taxon>
        <taxon>Sphaerophragmiaceae</taxon>
        <taxon>Austropuccinia</taxon>
    </lineage>
</organism>